<gene>
    <name evidence="1" type="ORF">KDM87_16245</name>
</gene>
<evidence type="ECO:0000313" key="1">
    <source>
        <dbReference type="EMBL" id="MBR7794146.1"/>
    </source>
</evidence>
<organism evidence="1 2">
    <name type="scientific">Undibacterium rivi</name>
    <dbReference type="NCBI Taxonomy" id="2828729"/>
    <lineage>
        <taxon>Bacteria</taxon>
        <taxon>Pseudomonadati</taxon>
        <taxon>Pseudomonadota</taxon>
        <taxon>Betaproteobacteria</taxon>
        <taxon>Burkholderiales</taxon>
        <taxon>Oxalobacteraceae</taxon>
        <taxon>Undibacterium</taxon>
    </lineage>
</organism>
<reference evidence="1 2" key="1">
    <citation type="submission" date="2021-04" db="EMBL/GenBank/DDBJ databases">
        <title>novel species isolated from subtropical streams in China.</title>
        <authorList>
            <person name="Lu H."/>
        </authorList>
    </citation>
    <scope>NUCLEOTIDE SEQUENCE [LARGE SCALE GENOMIC DNA]</scope>
    <source>
        <strain evidence="1 2">FT147W</strain>
    </source>
</reference>
<accession>A0ABS5H5I6</accession>
<dbReference type="PANTHER" id="PTHR33973">
    <property type="entry name" value="OS07G0153300 PROTEIN"/>
    <property type="match status" value="1"/>
</dbReference>
<evidence type="ECO:0000313" key="2">
    <source>
        <dbReference type="Proteomes" id="UP000682982"/>
    </source>
</evidence>
<dbReference type="EMBL" id="JAGSPK010000006">
    <property type="protein sequence ID" value="MBR7794146.1"/>
    <property type="molecule type" value="Genomic_DNA"/>
</dbReference>
<dbReference type="PANTHER" id="PTHR33973:SF4">
    <property type="entry name" value="OS07G0153300 PROTEIN"/>
    <property type="match status" value="1"/>
</dbReference>
<proteinExistence type="predicted"/>
<name>A0ABS5H5I6_9BURK</name>
<dbReference type="Pfam" id="PF07103">
    <property type="entry name" value="DUF1365"/>
    <property type="match status" value="1"/>
</dbReference>
<protein>
    <submittedName>
        <fullName evidence="1">DUF1365 domain-containing protein</fullName>
    </submittedName>
</protein>
<dbReference type="InterPro" id="IPR010775">
    <property type="entry name" value="DUF1365"/>
</dbReference>
<keyword evidence="2" id="KW-1185">Reference proteome</keyword>
<dbReference type="RefSeq" id="WP_212680172.1">
    <property type="nucleotide sequence ID" value="NZ_JAGSPK010000006.1"/>
</dbReference>
<dbReference type="Proteomes" id="UP000682982">
    <property type="component" value="Unassembled WGS sequence"/>
</dbReference>
<comment type="caution">
    <text evidence="1">The sequence shown here is derived from an EMBL/GenBank/DDBJ whole genome shotgun (WGS) entry which is preliminary data.</text>
</comment>
<sequence>MTPADNATLKQQTASPTIRLCTGEVLHKRLRPAKNAFRYGVFFIRVPVRAMTAQTVSMPYRFFSHNRFNLLSFFDKDHGDGQRTLCDWLDAILHEHGINDADGEILLQCFPRVLGYVFNPVSFWFCHRHDGSLRAIICEVSNTFGEKHLYLLEQGDTLINGQELHAKKIFHVSPFCAVEGHYRFRFLQTQAREREGQHNIRHIARIDYDDHQGPLLITSVSGEEQAMGDQQIVRVMLRYPLMTFGVVARIHIQALRLWLKRVPFFSKPTPPSQEVSR</sequence>